<keyword evidence="3" id="KW-1185">Reference proteome</keyword>
<dbReference type="AlphaFoldDB" id="A0A1W1X5S8"/>
<dbReference type="EMBL" id="FWXH01000002">
    <property type="protein sequence ID" value="SMC19207.1"/>
    <property type="molecule type" value="Genomic_DNA"/>
</dbReference>
<dbReference type="InterPro" id="IPR001434">
    <property type="entry name" value="OmcB-like_DUF11"/>
</dbReference>
<dbReference type="NCBIfam" id="TIGR01451">
    <property type="entry name" value="B_ant_repeat"/>
    <property type="match status" value="1"/>
</dbReference>
<accession>A0A1W1X5S8</accession>
<dbReference type="Proteomes" id="UP000192468">
    <property type="component" value="Unassembled WGS sequence"/>
</dbReference>
<sequence>MEKSKFYPPSTFVNSTASVTINGTAPVSASIRLYIIETSCLVLMQTVNSCKIPLGDNLTYVIYVLNKINCDICNITLEDKIPNGSSFVYTCVDNGGYEYCKGKVFYNIDIIRPGTFSKIVLSVNPTTFGDMINSIEVTSKEHIKYTVNNPSKVCCTVFSHDKTQDIPYYRYFT</sequence>
<dbReference type="RefSeq" id="WP_084113935.1">
    <property type="nucleotide sequence ID" value="NZ_FWXH01000002.1"/>
</dbReference>
<evidence type="ECO:0000259" key="1">
    <source>
        <dbReference type="Pfam" id="PF01345"/>
    </source>
</evidence>
<protein>
    <submittedName>
        <fullName evidence="2">Conserved repeat domain-containing protein</fullName>
    </submittedName>
</protein>
<evidence type="ECO:0000313" key="2">
    <source>
        <dbReference type="EMBL" id="SMC19207.1"/>
    </source>
</evidence>
<evidence type="ECO:0000313" key="3">
    <source>
        <dbReference type="Proteomes" id="UP000192468"/>
    </source>
</evidence>
<organism evidence="2 3">
    <name type="scientific">Clostridium acidisoli DSM 12555</name>
    <dbReference type="NCBI Taxonomy" id="1121291"/>
    <lineage>
        <taxon>Bacteria</taxon>
        <taxon>Bacillati</taxon>
        <taxon>Bacillota</taxon>
        <taxon>Clostridia</taxon>
        <taxon>Eubacteriales</taxon>
        <taxon>Clostridiaceae</taxon>
        <taxon>Clostridium</taxon>
    </lineage>
</organism>
<proteinExistence type="predicted"/>
<dbReference type="Pfam" id="PF01345">
    <property type="entry name" value="DUF11"/>
    <property type="match status" value="1"/>
</dbReference>
<dbReference type="OrthoDB" id="21834at2"/>
<name>A0A1W1X5S8_9CLOT</name>
<dbReference type="InterPro" id="IPR047589">
    <property type="entry name" value="DUF11_rpt"/>
</dbReference>
<reference evidence="2 3" key="1">
    <citation type="submission" date="2017-04" db="EMBL/GenBank/DDBJ databases">
        <authorList>
            <person name="Afonso C.L."/>
            <person name="Miller P.J."/>
            <person name="Scott M.A."/>
            <person name="Spackman E."/>
            <person name="Goraichik I."/>
            <person name="Dimitrov K.M."/>
            <person name="Suarez D.L."/>
            <person name="Swayne D.E."/>
        </authorList>
    </citation>
    <scope>NUCLEOTIDE SEQUENCE [LARGE SCALE GENOMIC DNA]</scope>
    <source>
        <strain evidence="2 3">DSM 12555</strain>
    </source>
</reference>
<feature type="domain" description="DUF11" evidence="1">
    <location>
        <begin position="41"/>
        <end position="151"/>
    </location>
</feature>
<gene>
    <name evidence="2" type="ORF">SAMN02745134_00773</name>
</gene>